<feature type="transmembrane region" description="Helical" evidence="7">
    <location>
        <begin position="191"/>
        <end position="213"/>
    </location>
</feature>
<sequence>MKREDRLHKKPEPALQGFRVGGGLRNLPHNFGLDLRRNKALYLFLTVILTYFILFHYLPMFGILMSFEKFSPVKGILGSKWIGFDNFIVFFSGPYAGRLIKNTALIGVLDLLINFPAPIIFALLLNEIRQNHFKKTVQTISYMPYFVSTVVAASLVINFTKSGGAISESLKFMTGGSSENLLNLPSWFKPIYILMGTWQGMGYGSIIYLAALSNVDQELYDAAKVDGAGYWKQMWHITLPGISAMIVMMFIMRMGTVFSVGADKILLLYNPSTYDTADVINTYVYRIGMQDMNFGLSTAVGLFNSVIGTILLLTSNSVLKKLSGTSMF</sequence>
<dbReference type="InterPro" id="IPR035906">
    <property type="entry name" value="MetI-like_sf"/>
</dbReference>
<protein>
    <submittedName>
        <fullName evidence="9">ABC transporter permease subunit</fullName>
    </submittedName>
</protein>
<keyword evidence="2 7" id="KW-0813">Transport</keyword>
<reference evidence="9 10" key="1">
    <citation type="submission" date="2022-06" db="EMBL/GenBank/DDBJ databases">
        <title>Isolation of gut microbiota from human fecal samples.</title>
        <authorList>
            <person name="Pamer E.G."/>
            <person name="Barat B."/>
            <person name="Waligurski E."/>
            <person name="Medina S."/>
            <person name="Paddock L."/>
            <person name="Mostad J."/>
        </authorList>
    </citation>
    <scope>NUCLEOTIDE SEQUENCE [LARGE SCALE GENOMIC DNA]</scope>
    <source>
        <strain evidence="9 10">DFI.9.73</strain>
    </source>
</reference>
<feature type="transmembrane region" description="Helical" evidence="7">
    <location>
        <begin position="40"/>
        <end position="58"/>
    </location>
</feature>
<dbReference type="InterPro" id="IPR000515">
    <property type="entry name" value="MetI-like"/>
</dbReference>
<comment type="subcellular location">
    <subcellularLocation>
        <location evidence="1 7">Cell membrane</location>
        <topology evidence="1 7">Multi-pass membrane protein</topology>
    </subcellularLocation>
</comment>
<feature type="transmembrane region" description="Helical" evidence="7">
    <location>
        <begin position="294"/>
        <end position="313"/>
    </location>
</feature>
<feature type="transmembrane region" description="Helical" evidence="7">
    <location>
        <begin position="137"/>
        <end position="157"/>
    </location>
</feature>
<evidence type="ECO:0000256" key="1">
    <source>
        <dbReference type="ARBA" id="ARBA00004651"/>
    </source>
</evidence>
<evidence type="ECO:0000256" key="3">
    <source>
        <dbReference type="ARBA" id="ARBA00022475"/>
    </source>
</evidence>
<evidence type="ECO:0000313" key="9">
    <source>
        <dbReference type="EMBL" id="MCQ4838364.1"/>
    </source>
</evidence>
<dbReference type="EMBL" id="JANFZH010000001">
    <property type="protein sequence ID" value="MCQ4838364.1"/>
    <property type="molecule type" value="Genomic_DNA"/>
</dbReference>
<dbReference type="GeneID" id="90532348"/>
<keyword evidence="6 7" id="KW-0472">Membrane</keyword>
<dbReference type="Pfam" id="PF00528">
    <property type="entry name" value="BPD_transp_1"/>
    <property type="match status" value="1"/>
</dbReference>
<evidence type="ECO:0000259" key="8">
    <source>
        <dbReference type="PROSITE" id="PS50928"/>
    </source>
</evidence>
<keyword evidence="10" id="KW-1185">Reference proteome</keyword>
<dbReference type="PANTHER" id="PTHR43227:SF11">
    <property type="entry name" value="BLL4140 PROTEIN"/>
    <property type="match status" value="1"/>
</dbReference>
<dbReference type="InterPro" id="IPR050809">
    <property type="entry name" value="UgpAE/MalFG_permease"/>
</dbReference>
<dbReference type="CDD" id="cd06261">
    <property type="entry name" value="TM_PBP2"/>
    <property type="match status" value="1"/>
</dbReference>
<evidence type="ECO:0000256" key="2">
    <source>
        <dbReference type="ARBA" id="ARBA00022448"/>
    </source>
</evidence>
<comment type="caution">
    <text evidence="9">The sequence shown here is derived from an EMBL/GenBank/DDBJ whole genome shotgun (WGS) entry which is preliminary data.</text>
</comment>
<dbReference type="PANTHER" id="PTHR43227">
    <property type="entry name" value="BLL4140 PROTEIN"/>
    <property type="match status" value="1"/>
</dbReference>
<dbReference type="RefSeq" id="WP_082942163.1">
    <property type="nucleotide sequence ID" value="NZ_CABKVV010000013.1"/>
</dbReference>
<keyword evidence="5 7" id="KW-1133">Transmembrane helix</keyword>
<feature type="transmembrane region" description="Helical" evidence="7">
    <location>
        <begin position="234"/>
        <end position="252"/>
    </location>
</feature>
<dbReference type="Gene3D" id="1.10.3720.10">
    <property type="entry name" value="MetI-like"/>
    <property type="match status" value="1"/>
</dbReference>
<evidence type="ECO:0000256" key="4">
    <source>
        <dbReference type="ARBA" id="ARBA00022692"/>
    </source>
</evidence>
<organism evidence="9 10">
    <name type="scientific">Neglectibacter timonensis</name>
    <dbReference type="NCBI Taxonomy" id="1776382"/>
    <lineage>
        <taxon>Bacteria</taxon>
        <taxon>Bacillati</taxon>
        <taxon>Bacillota</taxon>
        <taxon>Clostridia</taxon>
        <taxon>Eubacteriales</taxon>
        <taxon>Oscillospiraceae</taxon>
        <taxon>Neglectibacter</taxon>
    </lineage>
</organism>
<evidence type="ECO:0000256" key="5">
    <source>
        <dbReference type="ARBA" id="ARBA00022989"/>
    </source>
</evidence>
<evidence type="ECO:0000256" key="6">
    <source>
        <dbReference type="ARBA" id="ARBA00023136"/>
    </source>
</evidence>
<dbReference type="PROSITE" id="PS50928">
    <property type="entry name" value="ABC_TM1"/>
    <property type="match status" value="1"/>
</dbReference>
<gene>
    <name evidence="9" type="ORF">NE695_00365</name>
</gene>
<comment type="similarity">
    <text evidence="7">Belongs to the binding-protein-dependent transport system permease family.</text>
</comment>
<evidence type="ECO:0000256" key="7">
    <source>
        <dbReference type="RuleBase" id="RU363032"/>
    </source>
</evidence>
<proteinExistence type="inferred from homology"/>
<name>A0ABT1RUM7_9FIRM</name>
<dbReference type="Proteomes" id="UP001524473">
    <property type="component" value="Unassembled WGS sequence"/>
</dbReference>
<accession>A0ABT1RUM7</accession>
<feature type="domain" description="ABC transmembrane type-1" evidence="8">
    <location>
        <begin position="100"/>
        <end position="315"/>
    </location>
</feature>
<feature type="transmembrane region" description="Helical" evidence="7">
    <location>
        <begin position="104"/>
        <end position="125"/>
    </location>
</feature>
<keyword evidence="4 7" id="KW-0812">Transmembrane</keyword>
<evidence type="ECO:0000313" key="10">
    <source>
        <dbReference type="Proteomes" id="UP001524473"/>
    </source>
</evidence>
<dbReference type="SUPFAM" id="SSF161098">
    <property type="entry name" value="MetI-like"/>
    <property type="match status" value="1"/>
</dbReference>
<keyword evidence="3" id="KW-1003">Cell membrane</keyword>